<dbReference type="EMBL" id="JBHSWW010000660">
    <property type="protein sequence ID" value="MFC6755266.1"/>
    <property type="molecule type" value="Genomic_DNA"/>
</dbReference>
<gene>
    <name evidence="1" type="ORF">ACFQEU_17600</name>
</gene>
<dbReference type="Proteomes" id="UP001596442">
    <property type="component" value="Unassembled WGS sequence"/>
</dbReference>
<keyword evidence="2" id="KW-1185">Reference proteome</keyword>
<dbReference type="AlphaFoldDB" id="A0ABD5SED2"/>
<proteinExistence type="predicted"/>
<organism evidence="1 2">
    <name type="scientific">Halorubrum tibetense</name>
    <dbReference type="NCBI Taxonomy" id="175631"/>
    <lineage>
        <taxon>Archaea</taxon>
        <taxon>Methanobacteriati</taxon>
        <taxon>Methanobacteriota</taxon>
        <taxon>Stenosarchaea group</taxon>
        <taxon>Halobacteria</taxon>
        <taxon>Halobacteriales</taxon>
        <taxon>Haloferacaceae</taxon>
        <taxon>Halorubrum</taxon>
    </lineage>
</organism>
<dbReference type="RefSeq" id="WP_379784250.1">
    <property type="nucleotide sequence ID" value="NZ_JBHSWW010000660.1"/>
</dbReference>
<evidence type="ECO:0000313" key="2">
    <source>
        <dbReference type="Proteomes" id="UP001596442"/>
    </source>
</evidence>
<feature type="non-terminal residue" evidence="1">
    <location>
        <position position="158"/>
    </location>
</feature>
<comment type="caution">
    <text evidence="1">The sequence shown here is derived from an EMBL/GenBank/DDBJ whole genome shotgun (WGS) entry which is preliminary data.</text>
</comment>
<accession>A0ABD5SED2</accession>
<name>A0ABD5SED2_9EURY</name>
<reference evidence="1 2" key="1">
    <citation type="journal article" date="2019" name="Int. J. Syst. Evol. Microbiol.">
        <title>The Global Catalogue of Microorganisms (GCM) 10K type strain sequencing project: providing services to taxonomists for standard genome sequencing and annotation.</title>
        <authorList>
            <consortium name="The Broad Institute Genomics Platform"/>
            <consortium name="The Broad Institute Genome Sequencing Center for Infectious Disease"/>
            <person name="Wu L."/>
            <person name="Ma J."/>
        </authorList>
    </citation>
    <scope>NUCLEOTIDE SEQUENCE [LARGE SCALE GENOMIC DNA]</scope>
    <source>
        <strain evidence="1 2">CGMCC 1.3239</strain>
    </source>
</reference>
<dbReference type="PROSITE" id="PS00018">
    <property type="entry name" value="EF_HAND_1"/>
    <property type="match status" value="1"/>
</dbReference>
<dbReference type="InterPro" id="IPR018247">
    <property type="entry name" value="EF_Hand_1_Ca_BS"/>
</dbReference>
<sequence>MTITFKTVAKLIHGLCFYLLLSPLAHAHLMVAQHGTLNIVDDGAFMVLSLAISSFQGIDDDQNGDVSALEFNRHKTDIVHTIKQGITLRDGKGNCPLEGIMLSPVMDHQAHQDSISQLTIMGRFTLAAPATPLVLHIDLYGKQPLEKTIEVSARRNTA</sequence>
<evidence type="ECO:0000313" key="1">
    <source>
        <dbReference type="EMBL" id="MFC6755266.1"/>
    </source>
</evidence>
<protein>
    <submittedName>
        <fullName evidence="1">Uncharacterized protein</fullName>
    </submittedName>
</protein>